<sequence length="282" mass="31254">MDQESVNNGDNDEALDNSDDENASVCSEHWVFSDDVCYNRPSVNCCKESAGAPHRLSSFASISDSSDSTSDTHKEFSAGIHLAKRFADRVHVGSRRLQDNQVIYDKTNVRDRLVLTLADVYREYVFARSQLRLRMNSSAVHQQMQVSPVHLINSLCDSALYEDVLAIVDAFHMNPEIFVTDRIAARCSTIAQALVSTHQNLTDSTICIGSLPGLQNGSLPPLIIERLAVIQTIASLSLSTSPFSRTKDYSTNSTFELSSCQLETYGKNFTLLEYVIAVLSYP</sequence>
<name>A0A448X4Z7_9PLAT</name>
<evidence type="ECO:0000313" key="3">
    <source>
        <dbReference type="Proteomes" id="UP000784294"/>
    </source>
</evidence>
<proteinExistence type="predicted"/>
<dbReference type="AlphaFoldDB" id="A0A448X4Z7"/>
<dbReference type="Proteomes" id="UP000784294">
    <property type="component" value="Unassembled WGS sequence"/>
</dbReference>
<keyword evidence="3" id="KW-1185">Reference proteome</keyword>
<dbReference type="EMBL" id="CAAALY010093699">
    <property type="protein sequence ID" value="VEL28265.1"/>
    <property type="molecule type" value="Genomic_DNA"/>
</dbReference>
<evidence type="ECO:0000256" key="1">
    <source>
        <dbReference type="SAM" id="MobiDB-lite"/>
    </source>
</evidence>
<feature type="compositionally biased region" description="Acidic residues" evidence="1">
    <location>
        <begin position="10"/>
        <end position="20"/>
    </location>
</feature>
<comment type="caution">
    <text evidence="2">The sequence shown here is derived from an EMBL/GenBank/DDBJ whole genome shotgun (WGS) entry which is preliminary data.</text>
</comment>
<protein>
    <submittedName>
        <fullName evidence="2">Uncharacterized protein</fullName>
    </submittedName>
</protein>
<gene>
    <name evidence="2" type="ORF">PXEA_LOCUS21705</name>
</gene>
<evidence type="ECO:0000313" key="2">
    <source>
        <dbReference type="EMBL" id="VEL28265.1"/>
    </source>
</evidence>
<reference evidence="2" key="1">
    <citation type="submission" date="2018-11" db="EMBL/GenBank/DDBJ databases">
        <authorList>
            <consortium name="Pathogen Informatics"/>
        </authorList>
    </citation>
    <scope>NUCLEOTIDE SEQUENCE</scope>
</reference>
<accession>A0A448X4Z7</accession>
<organism evidence="2 3">
    <name type="scientific">Protopolystoma xenopodis</name>
    <dbReference type="NCBI Taxonomy" id="117903"/>
    <lineage>
        <taxon>Eukaryota</taxon>
        <taxon>Metazoa</taxon>
        <taxon>Spiralia</taxon>
        <taxon>Lophotrochozoa</taxon>
        <taxon>Platyhelminthes</taxon>
        <taxon>Monogenea</taxon>
        <taxon>Polyopisthocotylea</taxon>
        <taxon>Polystomatidea</taxon>
        <taxon>Polystomatidae</taxon>
        <taxon>Protopolystoma</taxon>
    </lineage>
</organism>
<feature type="region of interest" description="Disordered" evidence="1">
    <location>
        <begin position="1"/>
        <end position="20"/>
    </location>
</feature>